<accession>A0A1J1IQU4</accession>
<dbReference type="EMBL" id="CVRI01000058">
    <property type="protein sequence ID" value="CRL02599.1"/>
    <property type="molecule type" value="Genomic_DNA"/>
</dbReference>
<sequence length="68" mass="8260">MPNYLLKPLTQRLFIHTYRIHVTDHLMSRTSELPAEERLIYFETEMFKDVIKGKIFLLLQIDINFYVD</sequence>
<dbReference type="Proteomes" id="UP000183832">
    <property type="component" value="Unassembled WGS sequence"/>
</dbReference>
<keyword evidence="2" id="KW-1185">Reference proteome</keyword>
<dbReference type="AlphaFoldDB" id="A0A1J1IQU4"/>
<name>A0A1J1IQU4_9DIPT</name>
<organism evidence="1 2">
    <name type="scientific">Clunio marinus</name>
    <dbReference type="NCBI Taxonomy" id="568069"/>
    <lineage>
        <taxon>Eukaryota</taxon>
        <taxon>Metazoa</taxon>
        <taxon>Ecdysozoa</taxon>
        <taxon>Arthropoda</taxon>
        <taxon>Hexapoda</taxon>
        <taxon>Insecta</taxon>
        <taxon>Pterygota</taxon>
        <taxon>Neoptera</taxon>
        <taxon>Endopterygota</taxon>
        <taxon>Diptera</taxon>
        <taxon>Nematocera</taxon>
        <taxon>Chironomoidea</taxon>
        <taxon>Chironomidae</taxon>
        <taxon>Clunio</taxon>
    </lineage>
</organism>
<proteinExistence type="predicted"/>
<reference evidence="1 2" key="1">
    <citation type="submission" date="2015-04" db="EMBL/GenBank/DDBJ databases">
        <authorList>
            <person name="Syromyatnikov M.Y."/>
            <person name="Popov V.N."/>
        </authorList>
    </citation>
    <scope>NUCLEOTIDE SEQUENCE [LARGE SCALE GENOMIC DNA]</scope>
</reference>
<gene>
    <name evidence="1" type="ORF">CLUMA_CG015980</name>
</gene>
<protein>
    <submittedName>
        <fullName evidence="1">CLUMA_CG015980, isoform A</fullName>
    </submittedName>
</protein>
<evidence type="ECO:0000313" key="2">
    <source>
        <dbReference type="Proteomes" id="UP000183832"/>
    </source>
</evidence>
<evidence type="ECO:0000313" key="1">
    <source>
        <dbReference type="EMBL" id="CRL02599.1"/>
    </source>
</evidence>